<feature type="domain" description="Bacterial sugar transferase" evidence="9">
    <location>
        <begin position="11"/>
        <end position="64"/>
    </location>
</feature>
<dbReference type="RefSeq" id="WP_045774675.1">
    <property type="nucleotide sequence ID" value="NZ_LAJY01000069.1"/>
</dbReference>
<evidence type="ECO:0000256" key="4">
    <source>
        <dbReference type="ARBA" id="ARBA00022679"/>
    </source>
</evidence>
<evidence type="ECO:0000256" key="2">
    <source>
        <dbReference type="ARBA" id="ARBA00006464"/>
    </source>
</evidence>
<dbReference type="PANTHER" id="PTHR30576:SF4">
    <property type="entry name" value="UNDECAPRENYL-PHOSPHATE GALACTOSE PHOSPHOTRANSFERASE"/>
    <property type="match status" value="1"/>
</dbReference>
<organism evidence="10 11">
    <name type="scientific">Elstera litoralis</name>
    <dbReference type="NCBI Taxonomy" id="552518"/>
    <lineage>
        <taxon>Bacteria</taxon>
        <taxon>Pseudomonadati</taxon>
        <taxon>Pseudomonadota</taxon>
        <taxon>Alphaproteobacteria</taxon>
        <taxon>Rhodospirillales</taxon>
        <taxon>Rhodospirillaceae</taxon>
        <taxon>Elstera</taxon>
    </lineage>
</organism>
<keyword evidence="3" id="KW-1003">Cell membrane</keyword>
<dbReference type="InterPro" id="IPR003362">
    <property type="entry name" value="Bact_transf"/>
</dbReference>
<evidence type="ECO:0000256" key="5">
    <source>
        <dbReference type="ARBA" id="ARBA00022692"/>
    </source>
</evidence>
<comment type="subcellular location">
    <subcellularLocation>
        <location evidence="1">Cell membrane</location>
    </subcellularLocation>
</comment>
<evidence type="ECO:0000256" key="6">
    <source>
        <dbReference type="ARBA" id="ARBA00022989"/>
    </source>
</evidence>
<evidence type="ECO:0000256" key="7">
    <source>
        <dbReference type="ARBA" id="ARBA00023136"/>
    </source>
</evidence>
<dbReference type="PATRIC" id="fig|552518.3.peg.4046"/>
<reference evidence="10 11" key="1">
    <citation type="submission" date="2015-03" db="EMBL/GenBank/DDBJ databases">
        <title>Draft genome sequence of Elstera litoralis.</title>
        <authorList>
            <person name="Rahalkar M.C."/>
            <person name="Dhakephalkar P.K."/>
            <person name="Pore S.D."/>
            <person name="Arora P."/>
            <person name="Kapse N.G."/>
            <person name="Pandit P.S."/>
        </authorList>
    </citation>
    <scope>NUCLEOTIDE SEQUENCE [LARGE SCALE GENOMIC DNA]</scope>
    <source>
        <strain evidence="10 11">Dia-1</strain>
    </source>
</reference>
<dbReference type="Proteomes" id="UP000033774">
    <property type="component" value="Unassembled WGS sequence"/>
</dbReference>
<dbReference type="GO" id="GO:0000271">
    <property type="term" value="P:polysaccharide biosynthetic process"/>
    <property type="evidence" value="ECO:0007669"/>
    <property type="project" value="UniProtKB-KW"/>
</dbReference>
<keyword evidence="4 10" id="KW-0808">Transferase</keyword>
<evidence type="ECO:0000256" key="3">
    <source>
        <dbReference type="ARBA" id="ARBA00022475"/>
    </source>
</evidence>
<sequence length="70" mass="8156">ELPYYGRDVMFYLEARPGITGLWQVSGRSDTSYAQRVMFDTWYVKNWTLWHDIAILAKTIPVVFARKGAV</sequence>
<evidence type="ECO:0000256" key="1">
    <source>
        <dbReference type="ARBA" id="ARBA00004236"/>
    </source>
</evidence>
<dbReference type="GO" id="GO:0016780">
    <property type="term" value="F:phosphotransferase activity, for other substituted phosphate groups"/>
    <property type="evidence" value="ECO:0007669"/>
    <property type="project" value="TreeGrafter"/>
</dbReference>
<dbReference type="Pfam" id="PF02397">
    <property type="entry name" value="Bac_transf"/>
    <property type="match status" value="1"/>
</dbReference>
<dbReference type="GO" id="GO:0005886">
    <property type="term" value="C:plasma membrane"/>
    <property type="evidence" value="ECO:0007669"/>
    <property type="project" value="UniProtKB-SubCell"/>
</dbReference>
<keyword evidence="11" id="KW-1185">Reference proteome</keyword>
<name>A0A0F3IYE9_9PROT</name>
<evidence type="ECO:0000256" key="8">
    <source>
        <dbReference type="ARBA" id="ARBA00023169"/>
    </source>
</evidence>
<feature type="non-terminal residue" evidence="10">
    <location>
        <position position="1"/>
    </location>
</feature>
<comment type="caution">
    <text evidence="10">The sequence shown here is derived from an EMBL/GenBank/DDBJ whole genome shotgun (WGS) entry which is preliminary data.</text>
</comment>
<evidence type="ECO:0000313" key="11">
    <source>
        <dbReference type="Proteomes" id="UP000033774"/>
    </source>
</evidence>
<proteinExistence type="inferred from homology"/>
<evidence type="ECO:0000313" key="10">
    <source>
        <dbReference type="EMBL" id="KJV10619.1"/>
    </source>
</evidence>
<dbReference type="AlphaFoldDB" id="A0A0F3IYE9"/>
<accession>A0A0F3IYE9</accession>
<protein>
    <submittedName>
        <fullName evidence="10">Sugar transferase</fullName>
    </submittedName>
</protein>
<keyword evidence="5" id="KW-0812">Transmembrane</keyword>
<comment type="similarity">
    <text evidence="2">Belongs to the bacterial sugar transferase family.</text>
</comment>
<dbReference type="EMBL" id="LAJY01000069">
    <property type="protein sequence ID" value="KJV10619.1"/>
    <property type="molecule type" value="Genomic_DNA"/>
</dbReference>
<dbReference type="PANTHER" id="PTHR30576">
    <property type="entry name" value="COLANIC BIOSYNTHESIS UDP-GLUCOSE LIPID CARRIER TRANSFERASE"/>
    <property type="match status" value="1"/>
</dbReference>
<keyword evidence="7" id="KW-0472">Membrane</keyword>
<gene>
    <name evidence="10" type="ORF">VZ95_03665</name>
</gene>
<keyword evidence="6" id="KW-1133">Transmembrane helix</keyword>
<keyword evidence="8" id="KW-0270">Exopolysaccharide synthesis</keyword>
<evidence type="ECO:0000259" key="9">
    <source>
        <dbReference type="Pfam" id="PF02397"/>
    </source>
</evidence>